<dbReference type="Proteomes" id="UP000188605">
    <property type="component" value="Unassembled WGS sequence"/>
</dbReference>
<sequence>MNLNTFINLKENMNGYTQSNKSSSGHIILSMPGRVKLYLDGLKDAKYVCYLLSKSQNKAVRLGELNLPSKNKQTIWKIDVKNMDGNGLLAQDIDGAAIVVEGNTLNDTNIVMVGYAHDSYIVVPLIDKVLPKSNMIKKQSEPIKKDIKKDIHKNLEKYIKKDVKEELKKDIKKDIKKDVKKDIKKEVKEDIKEELKETLKKEEVKENINEELKESIKEELKENTNDIKDTKDIKDINDTNDTKDTKDTKYIKYIKYIKDIKNAKDIKDTNDTKDIEDTKDIKDTTDVKNTTDIKDTNDIKNTNDTKYTNDIKDINDTKNIKDIEDIKRNTTKETNPISKPKNLEVFGISIDDLIPALIPLLEKKIADIIAKSLEENNHLLQKNEVENKVKYILDKKSEQPQPQPTTIINNTIDIKELEDKVKNLYKTLSDTDITKLEKPLAETQLDTTEDKEQNINESKDITTEQNINEKKDVATENNSKNDTETSFNATHKIEDTKSNETDADIIDTLFKNHTTVVPFVNDVEPIEWIEITLSDLNCIPQFGAKWTAPLWVRTAYIKYGSVILGRDKEISQYFIGIPATYSSKDKPNNVERFKPKYTKSFIDGDFGYWIVGSKI</sequence>
<gene>
    <name evidence="1" type="ORF">AN396_11465</name>
</gene>
<accession>A0ACC8X871</accession>
<comment type="caution">
    <text evidence="1">The sequence shown here is derived from an EMBL/GenBank/DDBJ whole genome shotgun (WGS) entry which is preliminary data.</text>
</comment>
<evidence type="ECO:0000313" key="2">
    <source>
        <dbReference type="Proteomes" id="UP000188605"/>
    </source>
</evidence>
<reference evidence="1" key="1">
    <citation type="submission" date="2016-08" db="EMBL/GenBank/DDBJ databases">
        <authorList>
            <person name="Ngugi D.K."/>
            <person name="Miyake S."/>
            <person name="Stingl U."/>
        </authorList>
    </citation>
    <scope>NUCLEOTIDE SEQUENCE</scope>
    <source>
        <strain evidence="1">SCG-B11WGA-EpuloA1</strain>
    </source>
</reference>
<dbReference type="EMBL" id="LJDB01000096">
    <property type="protein sequence ID" value="ONI38105.1"/>
    <property type="molecule type" value="Genomic_DNA"/>
</dbReference>
<evidence type="ECO:0000313" key="1">
    <source>
        <dbReference type="EMBL" id="ONI38105.1"/>
    </source>
</evidence>
<protein>
    <submittedName>
        <fullName evidence="1">Uncharacterized protein</fullName>
    </submittedName>
</protein>
<keyword evidence="2" id="KW-1185">Reference proteome</keyword>
<name>A0ACC8X871_9FIRM</name>
<organism evidence="1 2">
    <name type="scientific">Candidatus Epulonipiscium fishelsonii</name>
    <dbReference type="NCBI Taxonomy" id="77094"/>
    <lineage>
        <taxon>Bacteria</taxon>
        <taxon>Bacillati</taxon>
        <taxon>Bacillota</taxon>
        <taxon>Clostridia</taxon>
        <taxon>Lachnospirales</taxon>
        <taxon>Lachnospiraceae</taxon>
        <taxon>Candidatus Epulonipiscium</taxon>
    </lineage>
</organism>
<proteinExistence type="predicted"/>